<name>A0A1W0ACP9_9STRA</name>
<evidence type="ECO:0000256" key="1">
    <source>
        <dbReference type="SAM" id="MobiDB-lite"/>
    </source>
</evidence>
<proteinExistence type="predicted"/>
<organism evidence="2 3">
    <name type="scientific">Thraustotheca clavata</name>
    <dbReference type="NCBI Taxonomy" id="74557"/>
    <lineage>
        <taxon>Eukaryota</taxon>
        <taxon>Sar</taxon>
        <taxon>Stramenopiles</taxon>
        <taxon>Oomycota</taxon>
        <taxon>Saprolegniomycetes</taxon>
        <taxon>Saprolegniales</taxon>
        <taxon>Achlyaceae</taxon>
        <taxon>Thraustotheca</taxon>
    </lineage>
</organism>
<dbReference type="OrthoDB" id="49668at2759"/>
<accession>A0A1W0ACP9</accession>
<feature type="region of interest" description="Disordered" evidence="1">
    <location>
        <begin position="401"/>
        <end position="427"/>
    </location>
</feature>
<feature type="region of interest" description="Disordered" evidence="1">
    <location>
        <begin position="332"/>
        <end position="366"/>
    </location>
</feature>
<dbReference type="Proteomes" id="UP000243217">
    <property type="component" value="Unassembled WGS sequence"/>
</dbReference>
<sequence>ELPASVHDTTEASEKCEYSDDSDDESSEIDLRELAPPSSPATQTPIAPAPALFNLSLQQSPWSMTQSTFKIGPRSSLSESSHSSDHSTQTTSTQPQRTIVESRMWECVREFDNTLWKVRAGVVGCKKDSNIERAIEHIRNGLYRASKSIETLASTYDGYEMALHAVVANDIHTQVEKAEQLLSSFYDDTQNLEDVQLDERSTMTQNELLKKMSDIERSCSNVDKQLQLLGCKNSSQLFRALKSSYDWSKDEHRTAINLTKQLASLTHTTHEKPPRHETIRLCMQLREEESKQKLSDIFSEGRIIPREIQPATSFELPPVKVVQKPAPSKLLPSFSTTIQGQPNHAGSLSFQKPRPATPTNEKSKPIKVATLPFAPSPKAKAPPVRKLLNLGSLVLEETSDAMESPRVRKMSNASNGGSHKMTDGVPHPTPKSATLKTEFAVDVKSPLVSGIPRHPPENPIERFTLGTNYMERMANFYEMYAPGKDMPTSTMERHLEQNKGSEDELFLRLIQKYVHPTAVLNIAKEYIATGIIPASLLNPPPPPPPASNRSAFITQSPMVNDEYRSLLIAFYTQYNPSKLSDVDNVLLKYRGKEEKLFKNLETKYHVTFDPNAHSSQATMAYSTSSEPNYRQNMGFGFGQSV</sequence>
<feature type="non-terminal residue" evidence="2">
    <location>
        <position position="1"/>
    </location>
</feature>
<dbReference type="AlphaFoldDB" id="A0A1W0ACP9"/>
<gene>
    <name evidence="2" type="ORF">THRCLA_00071</name>
</gene>
<dbReference type="STRING" id="74557.A0A1W0ACP9"/>
<feature type="compositionally biased region" description="Low complexity" evidence="1">
    <location>
        <begin position="75"/>
        <end position="93"/>
    </location>
</feature>
<keyword evidence="3" id="KW-1185">Reference proteome</keyword>
<reference evidence="2 3" key="1">
    <citation type="journal article" date="2014" name="Genome Biol. Evol.">
        <title>The secreted proteins of Achlya hypogyna and Thraustotheca clavata identify the ancestral oomycete secretome and reveal gene acquisitions by horizontal gene transfer.</title>
        <authorList>
            <person name="Misner I."/>
            <person name="Blouin N."/>
            <person name="Leonard G."/>
            <person name="Richards T.A."/>
            <person name="Lane C.E."/>
        </authorList>
    </citation>
    <scope>NUCLEOTIDE SEQUENCE [LARGE SCALE GENOMIC DNA]</scope>
    <source>
        <strain evidence="2 3">ATCC 34112</strain>
    </source>
</reference>
<feature type="compositionally biased region" description="Polar residues" evidence="1">
    <location>
        <begin position="333"/>
        <end position="350"/>
    </location>
</feature>
<feature type="compositionally biased region" description="Basic and acidic residues" evidence="1">
    <location>
        <begin position="8"/>
        <end position="18"/>
    </location>
</feature>
<evidence type="ECO:0000313" key="3">
    <source>
        <dbReference type="Proteomes" id="UP000243217"/>
    </source>
</evidence>
<dbReference type="PANTHER" id="PTHR39666:SF1">
    <property type="entry name" value="NUCLEAR PORE COMPLEX NUP2_50_61 DOMAIN-CONTAINING PROTEIN"/>
    <property type="match status" value="1"/>
</dbReference>
<dbReference type="PANTHER" id="PTHR39666">
    <property type="entry name" value="RANBP2-TYPE DOMAIN-CONTAINING PROTEIN"/>
    <property type="match status" value="1"/>
</dbReference>
<comment type="caution">
    <text evidence="2">The sequence shown here is derived from an EMBL/GenBank/DDBJ whole genome shotgun (WGS) entry which is preliminary data.</text>
</comment>
<feature type="region of interest" description="Disordered" evidence="1">
    <location>
        <begin position="67"/>
        <end position="97"/>
    </location>
</feature>
<dbReference type="EMBL" id="JNBS01000025">
    <property type="protein sequence ID" value="OQS07939.1"/>
    <property type="molecule type" value="Genomic_DNA"/>
</dbReference>
<protein>
    <submittedName>
        <fullName evidence="2">Uncharacterized protein</fullName>
    </submittedName>
</protein>
<feature type="compositionally biased region" description="Acidic residues" evidence="1">
    <location>
        <begin position="19"/>
        <end position="28"/>
    </location>
</feature>
<evidence type="ECO:0000313" key="2">
    <source>
        <dbReference type="EMBL" id="OQS07939.1"/>
    </source>
</evidence>
<feature type="region of interest" description="Disordered" evidence="1">
    <location>
        <begin position="1"/>
        <end position="47"/>
    </location>
</feature>